<gene>
    <name evidence="2" type="ORF">O3P69_010941</name>
</gene>
<dbReference type="PANTHER" id="PTHR22731:SF3">
    <property type="entry name" value="RIBONUCLEASES P_MRP PROTEIN SUBUNIT POP1"/>
    <property type="match status" value="1"/>
</dbReference>
<dbReference type="EMBL" id="JARAKH010003662">
    <property type="protein sequence ID" value="KAK8372169.1"/>
    <property type="molecule type" value="Genomic_DNA"/>
</dbReference>
<dbReference type="Proteomes" id="UP001487740">
    <property type="component" value="Unassembled WGS sequence"/>
</dbReference>
<comment type="caution">
    <text evidence="2">The sequence shown here is derived from an EMBL/GenBank/DDBJ whole genome shotgun (WGS) entry which is preliminary data.</text>
</comment>
<accession>A0AAW0SA30</accession>
<organism evidence="2 3">
    <name type="scientific">Scylla paramamosain</name>
    <name type="common">Mud crab</name>
    <dbReference type="NCBI Taxonomy" id="85552"/>
    <lineage>
        <taxon>Eukaryota</taxon>
        <taxon>Metazoa</taxon>
        <taxon>Ecdysozoa</taxon>
        <taxon>Arthropoda</taxon>
        <taxon>Crustacea</taxon>
        <taxon>Multicrustacea</taxon>
        <taxon>Malacostraca</taxon>
        <taxon>Eumalacostraca</taxon>
        <taxon>Eucarida</taxon>
        <taxon>Decapoda</taxon>
        <taxon>Pleocyemata</taxon>
        <taxon>Brachyura</taxon>
        <taxon>Eubrachyura</taxon>
        <taxon>Portunoidea</taxon>
        <taxon>Portunidae</taxon>
        <taxon>Portuninae</taxon>
        <taxon>Scylla</taxon>
    </lineage>
</organism>
<dbReference type="Pfam" id="PF22770">
    <property type="entry name" value="POP1_C"/>
    <property type="match status" value="1"/>
</dbReference>
<proteinExistence type="predicted"/>
<evidence type="ECO:0000259" key="1">
    <source>
        <dbReference type="Pfam" id="PF22770"/>
    </source>
</evidence>
<dbReference type="InterPro" id="IPR055079">
    <property type="entry name" value="POP1_C"/>
</dbReference>
<protein>
    <recommendedName>
        <fullName evidence="1">POP1 C-terminal domain-containing protein</fullName>
    </recommendedName>
</protein>
<dbReference type="GO" id="GO:0000172">
    <property type="term" value="C:ribonuclease MRP complex"/>
    <property type="evidence" value="ECO:0007669"/>
    <property type="project" value="InterPro"/>
</dbReference>
<name>A0AAW0SA30_SCYPA</name>
<dbReference type="GO" id="GO:0005655">
    <property type="term" value="C:nucleolar ribonuclease P complex"/>
    <property type="evidence" value="ECO:0007669"/>
    <property type="project" value="InterPro"/>
</dbReference>
<reference evidence="2 3" key="1">
    <citation type="submission" date="2023-03" db="EMBL/GenBank/DDBJ databases">
        <title>High-quality genome of Scylla paramamosain provides insights in environmental adaptation.</title>
        <authorList>
            <person name="Zhang L."/>
        </authorList>
    </citation>
    <scope>NUCLEOTIDE SEQUENCE [LARGE SCALE GENOMIC DNA]</scope>
    <source>
        <strain evidence="2">LZ_2023a</strain>
        <tissue evidence="2">Muscle</tissue>
    </source>
</reference>
<dbReference type="GO" id="GO:0001682">
    <property type="term" value="P:tRNA 5'-leader removal"/>
    <property type="evidence" value="ECO:0007669"/>
    <property type="project" value="InterPro"/>
</dbReference>
<feature type="domain" description="POP1 C-terminal" evidence="1">
    <location>
        <begin position="1"/>
        <end position="96"/>
    </location>
</feature>
<keyword evidence="3" id="KW-1185">Reference proteome</keyword>
<evidence type="ECO:0000313" key="3">
    <source>
        <dbReference type="Proteomes" id="UP001487740"/>
    </source>
</evidence>
<evidence type="ECO:0000313" key="2">
    <source>
        <dbReference type="EMBL" id="KAK8372169.1"/>
    </source>
</evidence>
<dbReference type="InterPro" id="IPR039182">
    <property type="entry name" value="Pop1"/>
</dbReference>
<dbReference type="PANTHER" id="PTHR22731">
    <property type="entry name" value="RIBONUCLEASES P/MRP PROTEIN SUBUNIT POP1"/>
    <property type="match status" value="1"/>
</dbReference>
<sequence length="106" mass="11537">MESAWLMGANEPLQCCARAIMGYITHGTFSYSHGKAAGIGWVALKPLLRLLEQCKENRGQSSLLEAPSRGKGTRSLPVLVRNPSTVQYRWAHLSLVENPPSEATSG</sequence>
<dbReference type="AlphaFoldDB" id="A0AAW0SA30"/>